<dbReference type="InterPro" id="IPR049359">
    <property type="entry name" value="T6SS_TssR-like_dom_2"/>
</dbReference>
<reference evidence="5 6" key="1">
    <citation type="submission" date="2017-05" db="EMBL/GenBank/DDBJ databases">
        <title>whole genome sequence of Prevotella melaninogenica GAI 07411.</title>
        <authorList>
            <person name="Kondo Y."/>
            <person name="Hoshino T."/>
        </authorList>
    </citation>
    <scope>NUCLEOTIDE SEQUENCE [LARGE SCALE GENOMIC DNA]</scope>
    <source>
        <strain evidence="5 6">GAI 07411</strain>
    </source>
</reference>
<feature type="domain" description="Type VI secretion system TssR-like VWA" evidence="4">
    <location>
        <begin position="279"/>
        <end position="562"/>
    </location>
</feature>
<dbReference type="Pfam" id="PF20782">
    <property type="entry name" value="TssR_VWA"/>
    <property type="match status" value="1"/>
</dbReference>
<feature type="domain" description="Type VI secretion system TssR-like second" evidence="3">
    <location>
        <begin position="167"/>
        <end position="238"/>
    </location>
</feature>
<dbReference type="InterPro" id="IPR049360">
    <property type="entry name" value="T6SS_TssR-like_VWA"/>
</dbReference>
<dbReference type="OrthoDB" id="1064644at2"/>
<dbReference type="RefSeq" id="WP_120174767.1">
    <property type="nucleotide sequence ID" value="NZ_AP018050.1"/>
</dbReference>
<evidence type="ECO:0000313" key="6">
    <source>
        <dbReference type="Proteomes" id="UP000267517"/>
    </source>
</evidence>
<dbReference type="EMBL" id="AP018050">
    <property type="protein sequence ID" value="BBA29600.1"/>
    <property type="molecule type" value="Genomic_DNA"/>
</dbReference>
<evidence type="ECO:0000259" key="2">
    <source>
        <dbReference type="Pfam" id="PF17643"/>
    </source>
</evidence>
<feature type="domain" description="Type VI secretion system TssR-like N-terminal barrel" evidence="2">
    <location>
        <begin position="36"/>
        <end position="142"/>
    </location>
</feature>
<dbReference type="Pfam" id="PF20780">
    <property type="entry name" value="TssR_M"/>
    <property type="match status" value="1"/>
</dbReference>
<feature type="chain" id="PRO_5012309756" evidence="1">
    <location>
        <begin position="23"/>
        <end position="755"/>
    </location>
</feature>
<dbReference type="Pfam" id="PF17643">
    <property type="entry name" value="TssR"/>
    <property type="match status" value="1"/>
</dbReference>
<protein>
    <submittedName>
        <fullName evidence="5">Uncharacterized protein</fullName>
    </submittedName>
</protein>
<dbReference type="InterPro" id="IPR040530">
    <property type="entry name" value="T6SS_TssR-like_N"/>
</dbReference>
<evidence type="ECO:0000259" key="4">
    <source>
        <dbReference type="Pfam" id="PF20782"/>
    </source>
</evidence>
<sequence>MKAFHIIAGLAFFFLGAQSSLAQVGRYDKTKAVGRKSFNYLTDDTRKQKTHNNKDVHIVFSDRDHNKAYAGPYAQRILSEQKLGAPFYVIGEKNGFYKVVAADQSLLGQPKGMFAPLFSSRTHFKDAKKSPFVGWIDKNSVLEYNHAFVSKDNNFPVRYRIGASNVSRLANVKSFFTLDSLSLYGDPFFLDKAKGKLVSGQIVYAYKYDASKQAVLVSDRPSLSDSTRTALGWIPADLTAMVGQNHVYLLDSSYPEFANFPLGSNLLFTADGNWTNTSADQKVAVNLPLSVWDRKKTLMLNIKGGDVAVAELDRLIENSKNINVHLVFFDKDRLLVRNLVNAFQGISEKVSKDSQAKFSVTSVSQNGNRHLSPTNDFGKWIDYLTKMTSPNTIGATGGYGFHDAMNTIFRETPYSKFDNNVFIILGTDEFPTFTSDINSEIYSRSATLLLAQILSKDGMPYQDFILQSKQLLDNNILEYMSFSGDYLCEPKWTKNGSFKDMSTDNENVYLLDAPKNSVIAGGFVYPKLYSELSSAGLSNVLDSLFMQLNARNNELVNVTRSAENKYGVLRAVPTQEVVNLCDSAAISVTDIEKNNINDLLFKKMWFTPQQLSTYDEGYLFDKAEMQNLLDGYRDLMPYINADSLGNKELAVLRNNFKRQSKQINMLSYRKALSTKSAISKVYYHRVSVPSSDALNYIVRIKDISRKKCNESEWDQAYKEMFKKLVNLETRFRSGRLNTISVAGKSYYFIPLKELP</sequence>
<evidence type="ECO:0000259" key="3">
    <source>
        <dbReference type="Pfam" id="PF20780"/>
    </source>
</evidence>
<gene>
    <name evidence="5" type="ORF">PMEL_200115</name>
</gene>
<keyword evidence="1" id="KW-0732">Signal</keyword>
<organism evidence="5 6">
    <name type="scientific">Prevotella melaninogenica</name>
    <dbReference type="NCBI Taxonomy" id="28132"/>
    <lineage>
        <taxon>Bacteria</taxon>
        <taxon>Pseudomonadati</taxon>
        <taxon>Bacteroidota</taxon>
        <taxon>Bacteroidia</taxon>
        <taxon>Bacteroidales</taxon>
        <taxon>Prevotellaceae</taxon>
        <taxon>Prevotella</taxon>
    </lineage>
</organism>
<proteinExistence type="predicted"/>
<dbReference type="Proteomes" id="UP000267517">
    <property type="component" value="Chromosome II"/>
</dbReference>
<accession>A0A250KIW7</accession>
<evidence type="ECO:0000313" key="5">
    <source>
        <dbReference type="EMBL" id="BBA29600.1"/>
    </source>
</evidence>
<feature type="signal peptide" evidence="1">
    <location>
        <begin position="1"/>
        <end position="22"/>
    </location>
</feature>
<evidence type="ECO:0000256" key="1">
    <source>
        <dbReference type="SAM" id="SignalP"/>
    </source>
</evidence>
<name>A0A250KIW7_9BACT</name>
<dbReference type="AlphaFoldDB" id="A0A250KIW7"/>